<comment type="similarity">
    <text evidence="1">Belongs to the DNA2/NAM7 helicase family.</text>
</comment>
<protein>
    <recommendedName>
        <fullName evidence="10">DNA2/NAM7 helicase-like C-terminal domain-containing protein</fullName>
    </recommendedName>
</protein>
<dbReference type="GO" id="GO:0043139">
    <property type="term" value="F:5'-3' DNA helicase activity"/>
    <property type="evidence" value="ECO:0007669"/>
    <property type="project" value="TreeGrafter"/>
</dbReference>
<evidence type="ECO:0000313" key="9">
    <source>
        <dbReference type="Proteomes" id="UP000233524"/>
    </source>
</evidence>
<gene>
    <name evidence="8" type="ORF">jhhlp_003804</name>
</gene>
<keyword evidence="4" id="KW-0347">Helicase</keyword>
<keyword evidence="2" id="KW-0547">Nucleotide-binding</keyword>
<dbReference type="STRING" id="41688.A0A2N3N9S6"/>
<dbReference type="Proteomes" id="UP000233524">
    <property type="component" value="Unassembled WGS sequence"/>
</dbReference>
<dbReference type="Pfam" id="PF13086">
    <property type="entry name" value="AAA_11"/>
    <property type="match status" value="1"/>
</dbReference>
<keyword evidence="9" id="KW-1185">Reference proteome</keyword>
<dbReference type="Gene3D" id="3.40.50.300">
    <property type="entry name" value="P-loop containing nucleotide triphosphate hydrolases"/>
    <property type="match status" value="2"/>
</dbReference>
<dbReference type="AlphaFoldDB" id="A0A2N3N9S6"/>
<evidence type="ECO:0000256" key="2">
    <source>
        <dbReference type="ARBA" id="ARBA00022741"/>
    </source>
</evidence>
<dbReference type="InterPro" id="IPR041677">
    <property type="entry name" value="DNA2/NAM7_AAA_11"/>
</dbReference>
<proteinExistence type="inferred from homology"/>
<dbReference type="Pfam" id="PF13087">
    <property type="entry name" value="AAA_12"/>
    <property type="match status" value="1"/>
</dbReference>
<evidence type="ECO:0008006" key="10">
    <source>
        <dbReference type="Google" id="ProtNLM"/>
    </source>
</evidence>
<sequence>MTDKLANFKPEDLALQNSIEVVLRLEMNVTSYLAEMSALDHLAGDREKDARQGPSPSSVDAFEWMLDFTKKPKRIVNLFKHLPHMEDPEASGVPHELVQMYKALNQDHLAAYRGLAEIPERLYMVSGCPGAGKTHWNILVVAIAQSVPVKTRVDQDKSRSRQVKVLYLIDVNKPTDDSANRMHRLCREAGLKKTVIRLHGWPYEMRRSDFINGDSSQGALDGIQTNQTRRIDFSRQFVMMAQAHEIPRTAATDENRAPSLDEAAWDYYNQHKDQQYPELAISLQRLLKVGVQSPREQVALRRCVYKVYSDVLRTADFVATTPVSAYGRFPQMFHPDIIFLDEAPHARELTSLIPIAFFSPRAWVYTGDFRQTRPFVADAAHTSQKGTCMLQNPFAKQLTISTMERAERVGAPVKNLLINHRAYGALEKLASQLFYDGRMRSGIPFGRQFPSTVLRLQGYLENLARRKLASESRLVVDLIGSSEDRKMSSFYNEVHETWALKRVKELLRDMKFRRVDKTNEPGSIMIIAPYRAAVANYRSLIRDLGDQAKGRVEVRTIDTAQGHEADLVILDLVRTSKSGFLDDPHRLNVAITRARQAEIILMCPEITRRQVGGKVEDTNYLLKMWKECDKRGILTTLQP</sequence>
<dbReference type="InterPro" id="IPR047187">
    <property type="entry name" value="SF1_C_Upf1"/>
</dbReference>
<evidence type="ECO:0000256" key="5">
    <source>
        <dbReference type="ARBA" id="ARBA00022840"/>
    </source>
</evidence>
<comment type="caution">
    <text evidence="8">The sequence shown here is derived from an EMBL/GenBank/DDBJ whole genome shotgun (WGS) entry which is preliminary data.</text>
</comment>
<dbReference type="PANTHER" id="PTHR43788:SF8">
    <property type="entry name" value="DNA-BINDING PROTEIN SMUBP-2"/>
    <property type="match status" value="1"/>
</dbReference>
<accession>A0A2N3N9S6</accession>
<evidence type="ECO:0000256" key="4">
    <source>
        <dbReference type="ARBA" id="ARBA00022806"/>
    </source>
</evidence>
<evidence type="ECO:0000259" key="7">
    <source>
        <dbReference type="Pfam" id="PF13087"/>
    </source>
</evidence>
<dbReference type="EMBL" id="NLAX01000010">
    <property type="protein sequence ID" value="PKS09190.1"/>
    <property type="molecule type" value="Genomic_DNA"/>
</dbReference>
<name>A0A2N3N9S6_9PEZI</name>
<feature type="domain" description="DNA2/NAM7 helicase-like C-terminal" evidence="7">
    <location>
        <begin position="400"/>
        <end position="601"/>
    </location>
</feature>
<dbReference type="InterPro" id="IPR027417">
    <property type="entry name" value="P-loop_NTPase"/>
</dbReference>
<dbReference type="InParanoid" id="A0A2N3N9S6"/>
<dbReference type="CDD" id="cd18808">
    <property type="entry name" value="SF1_C_Upf1"/>
    <property type="match status" value="1"/>
</dbReference>
<dbReference type="GO" id="GO:0016787">
    <property type="term" value="F:hydrolase activity"/>
    <property type="evidence" value="ECO:0007669"/>
    <property type="project" value="UniProtKB-KW"/>
</dbReference>
<evidence type="ECO:0000256" key="3">
    <source>
        <dbReference type="ARBA" id="ARBA00022801"/>
    </source>
</evidence>
<reference evidence="8 9" key="1">
    <citation type="journal article" date="2017" name="G3 (Bethesda)">
        <title>First Draft Genome Sequence of the Pathogenic Fungus Lomentospora prolificans (Formerly Scedosporium prolificans).</title>
        <authorList>
            <person name="Luo R."/>
            <person name="Zimin A."/>
            <person name="Workman R."/>
            <person name="Fan Y."/>
            <person name="Pertea G."/>
            <person name="Grossman N."/>
            <person name="Wear M.P."/>
            <person name="Jia B."/>
            <person name="Miller H."/>
            <person name="Casadevall A."/>
            <person name="Timp W."/>
            <person name="Zhang S.X."/>
            <person name="Salzberg S.L."/>
        </authorList>
    </citation>
    <scope>NUCLEOTIDE SEQUENCE [LARGE SCALE GENOMIC DNA]</scope>
    <source>
        <strain evidence="8 9">JHH-5317</strain>
    </source>
</reference>
<dbReference type="OrthoDB" id="6513042at2759"/>
<evidence type="ECO:0000313" key="8">
    <source>
        <dbReference type="EMBL" id="PKS09190.1"/>
    </source>
</evidence>
<evidence type="ECO:0000256" key="1">
    <source>
        <dbReference type="ARBA" id="ARBA00007913"/>
    </source>
</evidence>
<dbReference type="VEuPathDB" id="FungiDB:jhhlp_003804"/>
<organism evidence="8 9">
    <name type="scientific">Lomentospora prolificans</name>
    <dbReference type="NCBI Taxonomy" id="41688"/>
    <lineage>
        <taxon>Eukaryota</taxon>
        <taxon>Fungi</taxon>
        <taxon>Dikarya</taxon>
        <taxon>Ascomycota</taxon>
        <taxon>Pezizomycotina</taxon>
        <taxon>Sordariomycetes</taxon>
        <taxon>Hypocreomycetidae</taxon>
        <taxon>Microascales</taxon>
        <taxon>Microascaceae</taxon>
        <taxon>Lomentospora</taxon>
    </lineage>
</organism>
<feature type="domain" description="DNA2/NAM7 helicase helicase" evidence="6">
    <location>
        <begin position="104"/>
        <end position="376"/>
    </location>
</feature>
<dbReference type="InterPro" id="IPR050534">
    <property type="entry name" value="Coronavir_polyprotein_1ab"/>
</dbReference>
<evidence type="ECO:0000259" key="6">
    <source>
        <dbReference type="Pfam" id="PF13086"/>
    </source>
</evidence>
<dbReference type="InterPro" id="IPR041679">
    <property type="entry name" value="DNA2/NAM7-like_C"/>
</dbReference>
<keyword evidence="3" id="KW-0378">Hydrolase</keyword>
<dbReference type="GO" id="GO:0005524">
    <property type="term" value="F:ATP binding"/>
    <property type="evidence" value="ECO:0007669"/>
    <property type="project" value="UniProtKB-KW"/>
</dbReference>
<dbReference type="PANTHER" id="PTHR43788">
    <property type="entry name" value="DNA2/NAM7 HELICASE FAMILY MEMBER"/>
    <property type="match status" value="1"/>
</dbReference>
<keyword evidence="5" id="KW-0067">ATP-binding</keyword>
<dbReference type="SUPFAM" id="SSF52540">
    <property type="entry name" value="P-loop containing nucleoside triphosphate hydrolases"/>
    <property type="match status" value="1"/>
</dbReference>